<reference evidence="3 4" key="1">
    <citation type="submission" date="2021-03" db="EMBL/GenBank/DDBJ databases">
        <title>Microbacterium pauli sp. nov., isolated from microfiltered milk.</title>
        <authorList>
            <person name="Bellassi P."/>
            <person name="Fontana A."/>
            <person name="Callegari M.L."/>
            <person name="Lorenzo M."/>
            <person name="Cappa F."/>
        </authorList>
    </citation>
    <scope>NUCLEOTIDE SEQUENCE [LARGE SCALE GENOMIC DNA]</scope>
    <source>
        <strain evidence="3 4">DSM 18909</strain>
    </source>
</reference>
<dbReference type="PROSITE" id="PS51257">
    <property type="entry name" value="PROKAR_LIPOPROTEIN"/>
    <property type="match status" value="1"/>
</dbReference>
<evidence type="ECO:0000313" key="3">
    <source>
        <dbReference type="EMBL" id="MBT8797207.1"/>
    </source>
</evidence>
<keyword evidence="2" id="KW-0732">Signal</keyword>
<evidence type="ECO:0008006" key="5">
    <source>
        <dbReference type="Google" id="ProtNLM"/>
    </source>
</evidence>
<sequence>MIRSTAVARPIRVGFAAASVVGVVALAGCAGNADAETPSSSATPSPTATSSATPSATATTAPTAAAPDSAYKDGTYSADGAYQTPESVETISVTVTLQDDVITAVEVTGNPQKRESEQYQSQFIGGISGEVVGKSIDEISVSRVAGSSLTSGGFNKAIETIKAEAAS</sequence>
<evidence type="ECO:0000313" key="4">
    <source>
        <dbReference type="Proteomes" id="UP000740605"/>
    </source>
</evidence>
<dbReference type="RefSeq" id="WP_215486467.1">
    <property type="nucleotide sequence ID" value="NZ_BAAAPJ010000003.1"/>
</dbReference>
<feature type="chain" id="PRO_5047251974" description="FMN-binding domain-containing protein" evidence="2">
    <location>
        <begin position="36"/>
        <end position="167"/>
    </location>
</feature>
<evidence type="ECO:0000256" key="2">
    <source>
        <dbReference type="SAM" id="SignalP"/>
    </source>
</evidence>
<evidence type="ECO:0000256" key="1">
    <source>
        <dbReference type="SAM" id="MobiDB-lite"/>
    </source>
</evidence>
<protein>
    <recommendedName>
        <fullName evidence="5">FMN-binding domain-containing protein</fullName>
    </recommendedName>
</protein>
<organism evidence="3 4">
    <name type="scientific">Microbacterium flavum</name>
    <dbReference type="NCBI Taxonomy" id="415216"/>
    <lineage>
        <taxon>Bacteria</taxon>
        <taxon>Bacillati</taxon>
        <taxon>Actinomycetota</taxon>
        <taxon>Actinomycetes</taxon>
        <taxon>Micrococcales</taxon>
        <taxon>Microbacteriaceae</taxon>
        <taxon>Microbacterium</taxon>
    </lineage>
</organism>
<feature type="region of interest" description="Disordered" evidence="1">
    <location>
        <begin position="32"/>
        <end position="83"/>
    </location>
</feature>
<proteinExistence type="predicted"/>
<name>A0ABS5XRS2_9MICO</name>
<dbReference type="Proteomes" id="UP000740605">
    <property type="component" value="Unassembled WGS sequence"/>
</dbReference>
<feature type="compositionally biased region" description="Low complexity" evidence="1">
    <location>
        <begin position="32"/>
        <end position="67"/>
    </location>
</feature>
<dbReference type="EMBL" id="JAFLHG010000003">
    <property type="protein sequence ID" value="MBT8797207.1"/>
    <property type="molecule type" value="Genomic_DNA"/>
</dbReference>
<dbReference type="Gene3D" id="3.90.1010.20">
    <property type="match status" value="1"/>
</dbReference>
<comment type="caution">
    <text evidence="3">The sequence shown here is derived from an EMBL/GenBank/DDBJ whole genome shotgun (WGS) entry which is preliminary data.</text>
</comment>
<accession>A0ABS5XRS2</accession>
<keyword evidence="4" id="KW-1185">Reference proteome</keyword>
<feature type="signal peptide" evidence="2">
    <location>
        <begin position="1"/>
        <end position="35"/>
    </location>
</feature>
<gene>
    <name evidence="3" type="ORF">J0P97_03850</name>
</gene>